<dbReference type="SFLD" id="SFLDG01064">
    <property type="entry name" value="F420__menaquinone_cofactor_bio"/>
    <property type="match status" value="1"/>
</dbReference>
<feature type="binding site" evidence="8">
    <location>
        <position position="68"/>
    </location>
    <ligand>
        <name>S-adenosyl-L-methionine</name>
        <dbReference type="ChEBI" id="CHEBI:59789"/>
    </ligand>
</feature>
<evidence type="ECO:0000256" key="1">
    <source>
        <dbReference type="ARBA" id="ARBA00022485"/>
    </source>
</evidence>
<keyword evidence="5 6" id="KW-0411">Iron-sulfur</keyword>
<keyword evidence="4 6" id="KW-0408">Iron</keyword>
<evidence type="ECO:0000256" key="2">
    <source>
        <dbReference type="ARBA" id="ARBA00022691"/>
    </source>
</evidence>
<keyword evidence="1 6" id="KW-0004">4Fe-4S</keyword>
<accession>A0A3A4R9G2</accession>
<dbReference type="SUPFAM" id="SSF102114">
    <property type="entry name" value="Radical SAM enzymes"/>
    <property type="match status" value="1"/>
</dbReference>
<dbReference type="InterPro" id="IPR013785">
    <property type="entry name" value="Aldolase_TIM"/>
</dbReference>
<comment type="similarity">
    <text evidence="6">Belongs to the radical SAM superfamily. MqnC family.</text>
</comment>
<comment type="catalytic activity">
    <reaction evidence="6">
        <text>dehypoxanthine futalosine + S-adenosyl-L-methionine = cyclic dehypoxanthinylfutalosinate + 5'-deoxyadenosine + L-methionine + H(+)</text>
        <dbReference type="Rhea" id="RHEA:33083"/>
        <dbReference type="ChEBI" id="CHEBI:15378"/>
        <dbReference type="ChEBI" id="CHEBI:17319"/>
        <dbReference type="ChEBI" id="CHEBI:57844"/>
        <dbReference type="ChEBI" id="CHEBI:58864"/>
        <dbReference type="ChEBI" id="CHEBI:59789"/>
        <dbReference type="ChEBI" id="CHEBI:64270"/>
        <dbReference type="EC" id="1.21.98.1"/>
    </reaction>
</comment>
<dbReference type="NCBIfam" id="TIGR03699">
    <property type="entry name" value="menaquin_MqnC"/>
    <property type="match status" value="1"/>
</dbReference>
<dbReference type="SFLD" id="SFLDG01389">
    <property type="entry name" value="menaquinone_synthsis_involved"/>
    <property type="match status" value="1"/>
</dbReference>
<dbReference type="NCBIfam" id="TIGR00423">
    <property type="entry name" value="CofH family radical SAM protein"/>
    <property type="match status" value="1"/>
</dbReference>
<evidence type="ECO:0000256" key="3">
    <source>
        <dbReference type="ARBA" id="ARBA00022723"/>
    </source>
</evidence>
<feature type="binding site" evidence="8">
    <location>
        <position position="137"/>
    </location>
    <ligand>
        <name>(3R)-3-methyl-D-ornithine</name>
        <dbReference type="ChEBI" id="CHEBI:64642"/>
    </ligand>
</feature>
<dbReference type="InterPro" id="IPR022431">
    <property type="entry name" value="Cyclic_DHFL_synthase_mqnC"/>
</dbReference>
<dbReference type="AlphaFoldDB" id="A0A3A4R9G2"/>
<dbReference type="GO" id="GO:0005506">
    <property type="term" value="F:iron ion binding"/>
    <property type="evidence" value="ECO:0007669"/>
    <property type="project" value="UniProtKB-UniRule"/>
</dbReference>
<dbReference type="GO" id="GO:0046992">
    <property type="term" value="F:oxidoreductase activity, acting on X-H and Y-H to form an X-Y bond"/>
    <property type="evidence" value="ECO:0007669"/>
    <property type="project" value="UniProtKB-UniRule"/>
</dbReference>
<gene>
    <name evidence="6 10" type="primary">mqnC</name>
    <name evidence="10" type="ORF">C4541_01075</name>
</gene>
<dbReference type="InterPro" id="IPR007197">
    <property type="entry name" value="rSAM"/>
</dbReference>
<evidence type="ECO:0000256" key="8">
    <source>
        <dbReference type="PIRSR" id="PIRSR004762-2"/>
    </source>
</evidence>
<feature type="domain" description="Radical SAM core" evidence="9">
    <location>
        <begin position="48"/>
        <end position="280"/>
    </location>
</feature>
<dbReference type="Pfam" id="PF19288">
    <property type="entry name" value="CofH_C"/>
    <property type="match status" value="1"/>
</dbReference>
<evidence type="ECO:0000313" key="11">
    <source>
        <dbReference type="Proteomes" id="UP000266426"/>
    </source>
</evidence>
<dbReference type="UniPathway" id="UPA00079"/>
<name>A0A3A4R9G2_9BACT</name>
<keyword evidence="6" id="KW-0474">Menaquinone biosynthesis</keyword>
<dbReference type="EC" id="1.21.98.1" evidence="6"/>
<evidence type="ECO:0000256" key="5">
    <source>
        <dbReference type="ARBA" id="ARBA00023014"/>
    </source>
</evidence>
<dbReference type="PIRSF" id="PIRSF004762">
    <property type="entry name" value="CHP00423"/>
    <property type="match status" value="1"/>
</dbReference>
<feature type="binding site" evidence="6 7">
    <location>
        <position position="66"/>
    </location>
    <ligand>
        <name>[4Fe-4S] cluster</name>
        <dbReference type="ChEBI" id="CHEBI:49883"/>
        <note>4Fe-4S-S-AdoMet</note>
    </ligand>
</feature>
<keyword evidence="6" id="KW-0560">Oxidoreductase</keyword>
<dbReference type="CDD" id="cd01335">
    <property type="entry name" value="Radical_SAM"/>
    <property type="match status" value="1"/>
</dbReference>
<dbReference type="PANTHER" id="PTHR43076">
    <property type="entry name" value="FO SYNTHASE (COFH)"/>
    <property type="match status" value="1"/>
</dbReference>
<reference evidence="10 11" key="1">
    <citation type="journal article" date="2017" name="ISME J.">
        <title>Energy and carbon metabolisms in a deep terrestrial subsurface fluid microbial community.</title>
        <authorList>
            <person name="Momper L."/>
            <person name="Jungbluth S.P."/>
            <person name="Lee M.D."/>
            <person name="Amend J.P."/>
        </authorList>
    </citation>
    <scope>NUCLEOTIDE SEQUENCE [LARGE SCALE GENOMIC DNA]</scope>
    <source>
        <strain evidence="10">SURF_26</strain>
    </source>
</reference>
<dbReference type="PANTHER" id="PTHR43076:SF1">
    <property type="entry name" value="LIPOYL SYNTHASE 2"/>
    <property type="match status" value="1"/>
</dbReference>
<dbReference type="HAMAP" id="MF_00992">
    <property type="entry name" value="MqnC"/>
    <property type="match status" value="1"/>
</dbReference>
<keyword evidence="3 6" id="KW-0479">Metal-binding</keyword>
<dbReference type="Pfam" id="PF04055">
    <property type="entry name" value="Radical_SAM"/>
    <property type="match status" value="1"/>
</dbReference>
<dbReference type="EMBL" id="QZJZ01000008">
    <property type="protein sequence ID" value="RJP61824.1"/>
    <property type="molecule type" value="Genomic_DNA"/>
</dbReference>
<dbReference type="GO" id="GO:0016765">
    <property type="term" value="F:transferase activity, transferring alkyl or aryl (other than methyl) groups"/>
    <property type="evidence" value="ECO:0007669"/>
    <property type="project" value="InterPro"/>
</dbReference>
<organism evidence="10 11">
    <name type="scientific">Candidatus Auribacter fodinae</name>
    <dbReference type="NCBI Taxonomy" id="2093366"/>
    <lineage>
        <taxon>Bacteria</taxon>
        <taxon>Pseudomonadati</taxon>
        <taxon>Candidatus Auribacterota</taxon>
        <taxon>Candidatus Auribacteria</taxon>
        <taxon>Candidatus Auribacterales</taxon>
        <taxon>Candidatus Auribacteraceae</taxon>
        <taxon>Candidatus Auribacter</taxon>
    </lineage>
</organism>
<evidence type="ECO:0000313" key="10">
    <source>
        <dbReference type="EMBL" id="RJP61824.1"/>
    </source>
</evidence>
<keyword evidence="2 6" id="KW-0949">S-adenosyl-L-methionine</keyword>
<dbReference type="InterPro" id="IPR045567">
    <property type="entry name" value="CofH/MnqC-like_C"/>
</dbReference>
<dbReference type="PROSITE" id="PS51918">
    <property type="entry name" value="RADICAL_SAM"/>
    <property type="match status" value="1"/>
</dbReference>
<dbReference type="InterPro" id="IPR034405">
    <property type="entry name" value="F420"/>
</dbReference>
<comment type="function">
    <text evidence="6">Radical SAM enzyme that catalyzes the cyclization of dehypoxanthine futalosine (DHFL) into cyclic dehypoxanthine futalosine (CDHFL), a step in the biosynthesis of menaquinone (MK, vitamin K2).</text>
</comment>
<dbReference type="GO" id="GO:0044689">
    <property type="term" value="F:7,8-didemethyl-8-hydroxy-5-deazariboflavin synthase activity"/>
    <property type="evidence" value="ECO:0007669"/>
    <property type="project" value="TreeGrafter"/>
</dbReference>
<dbReference type="Gene3D" id="3.20.20.70">
    <property type="entry name" value="Aldolase class I"/>
    <property type="match status" value="1"/>
</dbReference>
<dbReference type="SFLD" id="SFLDF00342">
    <property type="entry name" value="cyclic_dehypoxanthine_futalosi"/>
    <property type="match status" value="1"/>
</dbReference>
<comment type="cofactor">
    <cofactor evidence="6 7">
        <name>[4Fe-4S] cluster</name>
        <dbReference type="ChEBI" id="CHEBI:49883"/>
    </cofactor>
    <text evidence="6 7">Binds 1 [4Fe-4S] cluster. The cluster is coordinated with 3 cysteines and an exchangeable S-adenosyl-L-methionine.</text>
</comment>
<protein>
    <recommendedName>
        <fullName evidence="6">Cyclic dehypoxanthine futalosine synthase</fullName>
        <shortName evidence="6">Cyclic DHFL synthase</shortName>
        <ecNumber evidence="6">1.21.98.1</ecNumber>
    </recommendedName>
    <alternativeName>
        <fullName evidence="6">Dehypoxanthine futalosine cyclase</fullName>
        <shortName evidence="6">DHFL cyclase</shortName>
    </alternativeName>
    <alternativeName>
        <fullName evidence="6">Menaquinone biosynthetic enzyme MqnC</fullName>
    </alternativeName>
</protein>
<dbReference type="InterPro" id="IPR058240">
    <property type="entry name" value="rSAM_sf"/>
</dbReference>
<feature type="binding site" evidence="8">
    <location>
        <position position="173"/>
    </location>
    <ligand>
        <name>S-adenosyl-L-methionine</name>
        <dbReference type="ChEBI" id="CHEBI:59789"/>
    </ligand>
</feature>
<evidence type="ECO:0000259" key="9">
    <source>
        <dbReference type="PROSITE" id="PS51918"/>
    </source>
</evidence>
<feature type="binding site" evidence="6 7">
    <location>
        <position position="62"/>
    </location>
    <ligand>
        <name>[4Fe-4S] cluster</name>
        <dbReference type="ChEBI" id="CHEBI:49883"/>
        <note>4Fe-4S-S-AdoMet</note>
    </ligand>
</feature>
<proteinExistence type="inferred from homology"/>
<dbReference type="Proteomes" id="UP000266426">
    <property type="component" value="Unassembled WGS sequence"/>
</dbReference>
<comment type="pathway">
    <text evidence="6">Quinol/quinone metabolism; menaquinone biosynthesis.</text>
</comment>
<evidence type="ECO:0000256" key="4">
    <source>
        <dbReference type="ARBA" id="ARBA00023004"/>
    </source>
</evidence>
<evidence type="ECO:0000256" key="6">
    <source>
        <dbReference type="HAMAP-Rule" id="MF_00992"/>
    </source>
</evidence>
<dbReference type="GO" id="GO:0009234">
    <property type="term" value="P:menaquinone biosynthetic process"/>
    <property type="evidence" value="ECO:0007669"/>
    <property type="project" value="UniProtKB-UniRule"/>
</dbReference>
<feature type="binding site" evidence="6 7">
    <location>
        <position position="69"/>
    </location>
    <ligand>
        <name>[4Fe-4S] cluster</name>
        <dbReference type="ChEBI" id="CHEBI:49883"/>
        <note>4Fe-4S-S-AdoMet</note>
    </ligand>
</feature>
<dbReference type="GO" id="GO:0051539">
    <property type="term" value="F:4 iron, 4 sulfur cluster binding"/>
    <property type="evidence" value="ECO:0007669"/>
    <property type="project" value="UniProtKB-KW"/>
</dbReference>
<sequence length="354" mass="39376">MISCIADKIKSGIRITDEECIALFDLELPQLGRLATAAKKRHHNGSQATFVVDIIINYTNVCTCKCKFCAFYVQPGDSRGYVLSPETIIEKIRNLSASGGTQVLLQGGINPALDLNYFTSLFRKIKEKCSVYLHCLSPVEIHYLSEKEQCSHKDILTCLRDAGLDSLPGGGAEILSDRVRSTISPNKISKDIWLSVMETAHSIGLKSTATMMFASIETREERVEHLRHIRNLQDRTGGFRAFIPWTFSPANTKLNTIIRAGGGEYLKLLAISRIYLDNIRHIGSGWLTEGMKVGQLGLLFGANDMGGIIMEEKVLRETGIANQTTIEELIETIRDAGFTPARRNTEYDILEVYA</sequence>
<dbReference type="SFLD" id="SFLDF00343">
    <property type="entry name" value="aminofutalosine_synthase_(mqnE"/>
    <property type="match status" value="1"/>
</dbReference>
<dbReference type="InterPro" id="IPR020050">
    <property type="entry name" value="FO_synthase_su2"/>
</dbReference>
<evidence type="ECO:0000256" key="7">
    <source>
        <dbReference type="PIRSR" id="PIRSR004762-1"/>
    </source>
</evidence>
<comment type="caution">
    <text evidence="10">The sequence shown here is derived from an EMBL/GenBank/DDBJ whole genome shotgun (WGS) entry which is preliminary data.</text>
</comment>
<dbReference type="SFLD" id="SFLDS00029">
    <property type="entry name" value="Radical_SAM"/>
    <property type="match status" value="1"/>
</dbReference>